<dbReference type="GO" id="GO:0009307">
    <property type="term" value="P:DNA restriction-modification system"/>
    <property type="evidence" value="ECO:0007669"/>
    <property type="project" value="InterPro"/>
</dbReference>
<dbReference type="InterPro" id="IPR012263">
    <property type="entry name" value="M_m6A_EcoRV"/>
</dbReference>
<protein>
    <recommendedName>
        <fullName evidence="2 8">Site-specific DNA-methyltransferase (adenine-specific)</fullName>
        <ecNumber evidence="2 8">2.1.1.72</ecNumber>
    </recommendedName>
</protein>
<keyword evidence="4 8" id="KW-0808">Transferase</keyword>
<dbReference type="PROSITE" id="PS00092">
    <property type="entry name" value="N6_MTASE"/>
    <property type="match status" value="1"/>
</dbReference>
<feature type="binding site" evidence="7">
    <location>
        <position position="201"/>
    </location>
    <ligand>
        <name>S-adenosyl-L-methionine</name>
        <dbReference type="ChEBI" id="CHEBI:59789"/>
    </ligand>
</feature>
<dbReference type="AlphaFoldDB" id="A0A6I6JPE3"/>
<dbReference type="GO" id="GO:0009007">
    <property type="term" value="F:site-specific DNA-methyltransferase (adenine-specific) activity"/>
    <property type="evidence" value="ECO:0007669"/>
    <property type="project" value="UniProtKB-UniRule"/>
</dbReference>
<dbReference type="EC" id="2.1.1.72" evidence="2 8"/>
<evidence type="ECO:0000256" key="2">
    <source>
        <dbReference type="ARBA" id="ARBA00011900"/>
    </source>
</evidence>
<dbReference type="InterPro" id="IPR002052">
    <property type="entry name" value="DNA_methylase_N6_adenine_CS"/>
</dbReference>
<feature type="binding site" evidence="7">
    <location>
        <position position="78"/>
    </location>
    <ligand>
        <name>S-adenosyl-L-methionine</name>
        <dbReference type="ChEBI" id="CHEBI:59789"/>
    </ligand>
</feature>
<feature type="binding site" evidence="7">
    <location>
        <position position="31"/>
    </location>
    <ligand>
        <name>S-adenosyl-L-methionine</name>
        <dbReference type="ChEBI" id="CHEBI:59789"/>
    </ligand>
</feature>
<dbReference type="Proteomes" id="UP000428260">
    <property type="component" value="Chromosome"/>
</dbReference>
<evidence type="ECO:0000256" key="6">
    <source>
        <dbReference type="ARBA" id="ARBA00047942"/>
    </source>
</evidence>
<dbReference type="PIRSF" id="PIRSF000398">
    <property type="entry name" value="M_m6A_EcoRV"/>
    <property type="match status" value="1"/>
</dbReference>
<keyword evidence="11" id="KW-1185">Reference proteome</keyword>
<dbReference type="RefSeq" id="WP_158867520.1">
    <property type="nucleotide sequence ID" value="NZ_CP046401.1"/>
</dbReference>
<sequence>MTDPQVSHLLDGKKSPAANTNKFPQKPFLKWVGGKRFLLPELLQHIPKEFNSYYEPFVGAGALFFALAPKLEQAFLSDLNQDLIQTYQVVKESPSKLVSTLKFYASRHSEKFFYQLRAKPFVETDLGRAARFIYLNKTCFGGLYRENKFGKFNVPFGHYENPQIADHFAIYGCSKLLQIAELACHDFSKISPEPGDFVYFDPPYHGANNLVFSAYQKGGFGIQEHFRLKKFISELTQKGVHVMLSGLDTELLRDLYKEPEFNIHPIESNHRIANAKATISERKELLITNY</sequence>
<dbReference type="GO" id="GO:0006298">
    <property type="term" value="P:mismatch repair"/>
    <property type="evidence" value="ECO:0007669"/>
    <property type="project" value="TreeGrafter"/>
</dbReference>
<dbReference type="GO" id="GO:0043565">
    <property type="term" value="F:sequence-specific DNA binding"/>
    <property type="evidence" value="ECO:0007669"/>
    <property type="project" value="TreeGrafter"/>
</dbReference>
<evidence type="ECO:0000256" key="1">
    <source>
        <dbReference type="ARBA" id="ARBA00006594"/>
    </source>
</evidence>
<evidence type="ECO:0000256" key="5">
    <source>
        <dbReference type="ARBA" id="ARBA00022691"/>
    </source>
</evidence>
<organism evidence="10 11">
    <name type="scientific">Maribellus comscasis</name>
    <dbReference type="NCBI Taxonomy" id="2681766"/>
    <lineage>
        <taxon>Bacteria</taxon>
        <taxon>Pseudomonadati</taxon>
        <taxon>Bacteroidota</taxon>
        <taxon>Bacteroidia</taxon>
        <taxon>Marinilabiliales</taxon>
        <taxon>Prolixibacteraceae</taxon>
        <taxon>Maribellus</taxon>
    </lineage>
</organism>
<dbReference type="REBASE" id="377344">
    <property type="entry name" value="M.PbaWC007ORF14510P"/>
</dbReference>
<evidence type="ECO:0000256" key="3">
    <source>
        <dbReference type="ARBA" id="ARBA00022603"/>
    </source>
</evidence>
<dbReference type="InterPro" id="IPR023095">
    <property type="entry name" value="Ade_MeTrfase_dom_2"/>
</dbReference>
<dbReference type="Gene3D" id="1.10.1020.10">
    <property type="entry name" value="Adenine-specific Methyltransferase, Domain 2"/>
    <property type="match status" value="1"/>
</dbReference>
<dbReference type="InterPro" id="IPR029063">
    <property type="entry name" value="SAM-dependent_MTases_sf"/>
</dbReference>
<dbReference type="Gene3D" id="3.40.50.150">
    <property type="entry name" value="Vaccinia Virus protein VP39"/>
    <property type="match status" value="1"/>
</dbReference>
<dbReference type="SUPFAM" id="SSF53335">
    <property type="entry name" value="S-adenosyl-L-methionine-dependent methyltransferases"/>
    <property type="match status" value="1"/>
</dbReference>
<dbReference type="NCBIfam" id="TIGR00571">
    <property type="entry name" value="dam"/>
    <property type="match status" value="1"/>
</dbReference>
<keyword evidence="5 8" id="KW-0949">S-adenosyl-L-methionine</keyword>
<feature type="region of interest" description="Disordered" evidence="9">
    <location>
        <begin position="1"/>
        <end position="21"/>
    </location>
</feature>
<dbReference type="PANTHER" id="PTHR30481">
    <property type="entry name" value="DNA ADENINE METHYLASE"/>
    <property type="match status" value="1"/>
</dbReference>
<comment type="catalytic activity">
    <reaction evidence="6 8">
        <text>a 2'-deoxyadenosine in DNA + S-adenosyl-L-methionine = an N(6)-methyl-2'-deoxyadenosine in DNA + S-adenosyl-L-homocysteine + H(+)</text>
        <dbReference type="Rhea" id="RHEA:15197"/>
        <dbReference type="Rhea" id="RHEA-COMP:12418"/>
        <dbReference type="Rhea" id="RHEA-COMP:12419"/>
        <dbReference type="ChEBI" id="CHEBI:15378"/>
        <dbReference type="ChEBI" id="CHEBI:57856"/>
        <dbReference type="ChEBI" id="CHEBI:59789"/>
        <dbReference type="ChEBI" id="CHEBI:90615"/>
        <dbReference type="ChEBI" id="CHEBI:90616"/>
        <dbReference type="EC" id="2.1.1.72"/>
    </reaction>
</comment>
<evidence type="ECO:0000313" key="10">
    <source>
        <dbReference type="EMBL" id="QGY44835.1"/>
    </source>
</evidence>
<dbReference type="PANTHER" id="PTHR30481:SF3">
    <property type="entry name" value="DNA ADENINE METHYLASE"/>
    <property type="match status" value="1"/>
</dbReference>
<evidence type="ECO:0000313" key="11">
    <source>
        <dbReference type="Proteomes" id="UP000428260"/>
    </source>
</evidence>
<evidence type="ECO:0000256" key="4">
    <source>
        <dbReference type="ARBA" id="ARBA00022679"/>
    </source>
</evidence>
<dbReference type="GO" id="GO:1904047">
    <property type="term" value="F:S-adenosyl-L-methionine binding"/>
    <property type="evidence" value="ECO:0007669"/>
    <property type="project" value="TreeGrafter"/>
</dbReference>
<feature type="binding site" evidence="7">
    <location>
        <position position="35"/>
    </location>
    <ligand>
        <name>S-adenosyl-L-methionine</name>
        <dbReference type="ChEBI" id="CHEBI:59789"/>
    </ligand>
</feature>
<name>A0A6I6JPE3_9BACT</name>
<keyword evidence="3 8" id="KW-0489">Methyltransferase</keyword>
<accession>A0A6I6JPE3</accession>
<dbReference type="Pfam" id="PF02086">
    <property type="entry name" value="MethyltransfD12"/>
    <property type="match status" value="1"/>
</dbReference>
<dbReference type="EMBL" id="CP046401">
    <property type="protein sequence ID" value="QGY44835.1"/>
    <property type="molecule type" value="Genomic_DNA"/>
</dbReference>
<evidence type="ECO:0000256" key="8">
    <source>
        <dbReference type="RuleBase" id="RU361257"/>
    </source>
</evidence>
<evidence type="ECO:0000256" key="9">
    <source>
        <dbReference type="SAM" id="MobiDB-lite"/>
    </source>
</evidence>
<comment type="similarity">
    <text evidence="1 8">Belongs to the N(4)/N(6)-methyltransferase family.</text>
</comment>
<dbReference type="KEGG" id="mcos:GM418_14510"/>
<dbReference type="PRINTS" id="PR00505">
    <property type="entry name" value="D12N6MTFRASE"/>
</dbReference>
<gene>
    <name evidence="10" type="ORF">GM418_14510</name>
</gene>
<dbReference type="InterPro" id="IPR012327">
    <property type="entry name" value="MeTrfase_D12"/>
</dbReference>
<reference evidence="10 11" key="1">
    <citation type="submission" date="2019-11" db="EMBL/GenBank/DDBJ databases">
        <authorList>
            <person name="Zheng R.K."/>
            <person name="Sun C.M."/>
        </authorList>
    </citation>
    <scope>NUCLEOTIDE SEQUENCE [LARGE SCALE GENOMIC DNA]</scope>
    <source>
        <strain evidence="10 11">WC007</strain>
    </source>
</reference>
<evidence type="ECO:0000256" key="7">
    <source>
        <dbReference type="PIRSR" id="PIRSR000398-1"/>
    </source>
</evidence>
<proteinExistence type="inferred from homology"/>
<dbReference type="GO" id="GO:0032259">
    <property type="term" value="P:methylation"/>
    <property type="evidence" value="ECO:0007669"/>
    <property type="project" value="UniProtKB-KW"/>
</dbReference>